<dbReference type="PROSITE" id="PS00022">
    <property type="entry name" value="EGF_1"/>
    <property type="match status" value="1"/>
</dbReference>
<evidence type="ECO:0000259" key="12">
    <source>
        <dbReference type="PROSITE" id="PS00022"/>
    </source>
</evidence>
<gene>
    <name evidence="13" type="ORF">CRENBAI_002854</name>
</gene>
<keyword evidence="4" id="KW-0072">Autophagy</keyword>
<keyword evidence="14" id="KW-1185">Reference proteome</keyword>
<dbReference type="InterPro" id="IPR018711">
    <property type="entry name" value="NAGPA"/>
</dbReference>
<comment type="caution">
    <text evidence="13">The sequence shown here is derived from an EMBL/GenBank/DDBJ whole genome shotgun (WGS) entry which is preliminary data.</text>
</comment>
<evidence type="ECO:0000256" key="5">
    <source>
        <dbReference type="ARBA" id="ARBA00023015"/>
    </source>
</evidence>
<dbReference type="Proteomes" id="UP001311232">
    <property type="component" value="Unassembled WGS sequence"/>
</dbReference>
<feature type="compositionally biased region" description="Acidic residues" evidence="11">
    <location>
        <begin position="798"/>
        <end position="808"/>
    </location>
</feature>
<dbReference type="InterPro" id="IPR029431">
    <property type="entry name" value="TP53INP"/>
</dbReference>
<keyword evidence="5" id="KW-0805">Transcription regulation</keyword>
<evidence type="ECO:0000313" key="13">
    <source>
        <dbReference type="EMBL" id="KAK5621523.1"/>
    </source>
</evidence>
<feature type="compositionally biased region" description="Basic and acidic residues" evidence="11">
    <location>
        <begin position="661"/>
        <end position="677"/>
    </location>
</feature>
<dbReference type="PANTHER" id="PTHR40446">
    <property type="entry name" value="N-ACETYLGLUCOSAMINE-1-PHOSPHODIESTER ALPHA-N-ACETYLGLUCOSAMINIDASE"/>
    <property type="match status" value="1"/>
</dbReference>
<feature type="region of interest" description="Disordered" evidence="11">
    <location>
        <begin position="772"/>
        <end position="808"/>
    </location>
</feature>
<dbReference type="Pfam" id="PF14839">
    <property type="entry name" value="DOR"/>
    <property type="match status" value="1"/>
</dbReference>
<evidence type="ECO:0000256" key="10">
    <source>
        <dbReference type="ARBA" id="ARBA00034306"/>
    </source>
</evidence>
<evidence type="ECO:0000256" key="11">
    <source>
        <dbReference type="SAM" id="MobiDB-lite"/>
    </source>
</evidence>
<keyword evidence="7" id="KW-0804">Transcription</keyword>
<feature type="region of interest" description="Disordered" evidence="11">
    <location>
        <begin position="710"/>
        <end position="729"/>
    </location>
</feature>
<dbReference type="Pfam" id="PF09992">
    <property type="entry name" value="NAGPA"/>
    <property type="match status" value="1"/>
</dbReference>
<comment type="subcellular location">
    <subcellularLocation>
        <location evidence="2">Cytoplasm</location>
        <location evidence="2">Cytosol</location>
    </subcellularLocation>
    <subcellularLocation>
        <location evidence="1">Cytoplasmic vesicle</location>
        <location evidence="1">Autophagosome</location>
    </subcellularLocation>
    <subcellularLocation>
        <location evidence="10">Nucleus</location>
        <location evidence="10">Nuclear body</location>
    </subcellularLocation>
</comment>
<keyword evidence="8" id="KW-0539">Nucleus</keyword>
<dbReference type="Gene3D" id="2.10.25.10">
    <property type="entry name" value="Laminin"/>
    <property type="match status" value="1"/>
</dbReference>
<feature type="compositionally biased region" description="Low complexity" evidence="11">
    <location>
        <begin position="680"/>
        <end position="689"/>
    </location>
</feature>
<evidence type="ECO:0000256" key="2">
    <source>
        <dbReference type="ARBA" id="ARBA00004514"/>
    </source>
</evidence>
<dbReference type="EMBL" id="JAHHUM010000301">
    <property type="protein sequence ID" value="KAK5621523.1"/>
    <property type="molecule type" value="Genomic_DNA"/>
</dbReference>
<evidence type="ECO:0000256" key="7">
    <source>
        <dbReference type="ARBA" id="ARBA00023163"/>
    </source>
</evidence>
<evidence type="ECO:0000256" key="3">
    <source>
        <dbReference type="ARBA" id="ARBA00022490"/>
    </source>
</evidence>
<evidence type="ECO:0000313" key="14">
    <source>
        <dbReference type="Proteomes" id="UP001311232"/>
    </source>
</evidence>
<sequence>MHVFLNETWFNRPVVRLLFCKATGSVLHFFYRDVVLHQDDYVGFNGRAYFDRVDIRHMAVEWVKCCYLWLLLWLYIWASESRNTRRSLDDDLLQPYTRGHGPTHSHRHVRACQAVIYGNTTHESWPSSSRGGRPVAESNVFVTDVEEGTRWVLGHMTVVHDPLKGMSVLEPGGVDGCRMHQRVSVEETAKAAGCLYAQNGGFFNTKSGECLGNVVSSGRLVQDNGGVQNAQFGIRSDGTLVFGYLSLEDVLDRSNPFVQLVSGVIWLLRNGEIYINQSLEAECSETQETGSLRYFVNVVSARTAVGHDKEGRLILFQIDGQTKKRGMNLWQVAEFLKKNGVINAINLDGGGSSTFVTNGSLASYPSDHCADSRWRCSRDVSTVLCVHQRRCHPANCSERGECVDGHCHCQRGWQGPACDTLACQPPTCGPHGVCTASGCVCDAGWRGANCSEVCPLGFFGASCAQECRCDDLCPCDPQTGSCNATLPGETNSTLLRAGHCLARQMFTSWRREDEAHREQPYLTERSWLIITLVLSSLLLASLIVLLHQACRQSATARFPERTDYSYVPLRDINGAASCARETGVSGNGSLGLEDSDFELEGSMNYSALWSIALLLSYASHVFHCRAKLTRDFTQCCIVAADLSEGDQLLELYNNNKRSRSRGTEEETRKDDQPHCDSDVQPSLPQLLPQPHAPSGRSGMFQRFANTLFGDDLSQRSRQEDTEEEEEEDEDWILVNYLAEACSGHCGGSLSGSTVSPHEDEEEEEDLVMIPSPIASPGIRYPSCTSLNSTADTDPDRGTEDDDDVDDEEGGFLRLDACSLEESWFVTPPPCFTGHDSQPMLLKTSPLENLLIEHPSMSVYAHHSPSRLALDPIPHHTLDGKLDFLSSKTSANQTVASGKEKTRPTLEGPRHRTEVAVVQRRSSLHSTCYAAALSTQPGLLQQRPGNVTQRTQLLSRKALRRLNLLRPVKTGTLHLHLHQPTQRHLNF</sequence>
<evidence type="ECO:0000256" key="4">
    <source>
        <dbReference type="ARBA" id="ARBA00023006"/>
    </source>
</evidence>
<dbReference type="Gene3D" id="2.170.300.10">
    <property type="entry name" value="Tie2 ligand-binding domain superfamily"/>
    <property type="match status" value="1"/>
</dbReference>
<feature type="region of interest" description="Disordered" evidence="11">
    <location>
        <begin position="656"/>
        <end position="698"/>
    </location>
</feature>
<evidence type="ECO:0000256" key="6">
    <source>
        <dbReference type="ARBA" id="ARBA00023159"/>
    </source>
</evidence>
<feature type="region of interest" description="Disordered" evidence="11">
    <location>
        <begin position="889"/>
        <end position="909"/>
    </location>
</feature>
<feature type="domain" description="EGF-like" evidence="12">
    <location>
        <begin position="439"/>
        <end position="450"/>
    </location>
</feature>
<evidence type="ECO:0000256" key="1">
    <source>
        <dbReference type="ARBA" id="ARBA00004419"/>
    </source>
</evidence>
<organism evidence="13 14">
    <name type="scientific">Crenichthys baileyi</name>
    <name type="common">White River springfish</name>
    <dbReference type="NCBI Taxonomy" id="28760"/>
    <lineage>
        <taxon>Eukaryota</taxon>
        <taxon>Metazoa</taxon>
        <taxon>Chordata</taxon>
        <taxon>Craniata</taxon>
        <taxon>Vertebrata</taxon>
        <taxon>Euteleostomi</taxon>
        <taxon>Actinopterygii</taxon>
        <taxon>Neopterygii</taxon>
        <taxon>Teleostei</taxon>
        <taxon>Neoteleostei</taxon>
        <taxon>Acanthomorphata</taxon>
        <taxon>Ovalentaria</taxon>
        <taxon>Atherinomorphae</taxon>
        <taxon>Cyprinodontiformes</taxon>
        <taxon>Goodeidae</taxon>
        <taxon>Crenichthys</taxon>
    </lineage>
</organism>
<proteinExistence type="predicted"/>
<dbReference type="GO" id="GO:0006914">
    <property type="term" value="P:autophagy"/>
    <property type="evidence" value="ECO:0007669"/>
    <property type="project" value="UniProtKB-KW"/>
</dbReference>
<dbReference type="GO" id="GO:0031410">
    <property type="term" value="C:cytoplasmic vesicle"/>
    <property type="evidence" value="ECO:0007669"/>
    <property type="project" value="UniProtKB-KW"/>
</dbReference>
<dbReference type="AlphaFoldDB" id="A0AAV9SKA5"/>
<feature type="compositionally biased region" description="Acidic residues" evidence="11">
    <location>
        <begin position="720"/>
        <end position="729"/>
    </location>
</feature>
<feature type="compositionally biased region" description="Basic and acidic residues" evidence="11">
    <location>
        <begin position="897"/>
        <end position="909"/>
    </location>
</feature>
<dbReference type="GO" id="GO:0033299">
    <property type="term" value="P:secretion of lysosomal enzymes"/>
    <property type="evidence" value="ECO:0007669"/>
    <property type="project" value="TreeGrafter"/>
</dbReference>
<evidence type="ECO:0000256" key="9">
    <source>
        <dbReference type="ARBA" id="ARBA00023329"/>
    </source>
</evidence>
<dbReference type="Pfam" id="PF23106">
    <property type="entry name" value="EGF_Teneurin"/>
    <property type="match status" value="2"/>
</dbReference>
<protein>
    <recommendedName>
        <fullName evidence="12">EGF-like domain-containing protein</fullName>
    </recommendedName>
</protein>
<dbReference type="PANTHER" id="PTHR40446:SF2">
    <property type="entry name" value="N-ACETYLGLUCOSAMINE-1-PHOSPHODIESTER ALPHA-N-ACETYLGLUCOSAMINIDASE"/>
    <property type="match status" value="1"/>
</dbReference>
<keyword evidence="9" id="KW-0968">Cytoplasmic vesicle</keyword>
<dbReference type="GO" id="GO:0005776">
    <property type="term" value="C:autophagosome"/>
    <property type="evidence" value="ECO:0007669"/>
    <property type="project" value="UniProtKB-SubCell"/>
</dbReference>
<evidence type="ECO:0000256" key="8">
    <source>
        <dbReference type="ARBA" id="ARBA00023242"/>
    </source>
</evidence>
<dbReference type="GO" id="GO:0005829">
    <property type="term" value="C:cytosol"/>
    <property type="evidence" value="ECO:0007669"/>
    <property type="project" value="UniProtKB-SubCell"/>
</dbReference>
<dbReference type="GO" id="GO:0016604">
    <property type="term" value="C:nuclear body"/>
    <property type="evidence" value="ECO:0007669"/>
    <property type="project" value="UniProtKB-SubCell"/>
</dbReference>
<name>A0AAV9SKA5_9TELE</name>
<reference evidence="13 14" key="1">
    <citation type="submission" date="2021-06" db="EMBL/GenBank/DDBJ databases">
        <authorList>
            <person name="Palmer J.M."/>
        </authorList>
    </citation>
    <scope>NUCLEOTIDE SEQUENCE [LARGE SCALE GENOMIC DNA]</scope>
    <source>
        <strain evidence="13 14">MEX-2019</strain>
        <tissue evidence="13">Muscle</tissue>
    </source>
</reference>
<dbReference type="InterPro" id="IPR000742">
    <property type="entry name" value="EGF"/>
</dbReference>
<accession>A0AAV9SKA5</accession>
<keyword evidence="6" id="KW-0010">Activator</keyword>
<keyword evidence="3" id="KW-0963">Cytoplasm</keyword>